<evidence type="ECO:0000313" key="2">
    <source>
        <dbReference type="Proteomes" id="UP001642487"/>
    </source>
</evidence>
<organism evidence="1 2">
    <name type="scientific">Citrullus colocynthis</name>
    <name type="common">colocynth</name>
    <dbReference type="NCBI Taxonomy" id="252529"/>
    <lineage>
        <taxon>Eukaryota</taxon>
        <taxon>Viridiplantae</taxon>
        <taxon>Streptophyta</taxon>
        <taxon>Embryophyta</taxon>
        <taxon>Tracheophyta</taxon>
        <taxon>Spermatophyta</taxon>
        <taxon>Magnoliopsida</taxon>
        <taxon>eudicotyledons</taxon>
        <taxon>Gunneridae</taxon>
        <taxon>Pentapetalae</taxon>
        <taxon>rosids</taxon>
        <taxon>fabids</taxon>
        <taxon>Cucurbitales</taxon>
        <taxon>Cucurbitaceae</taxon>
        <taxon>Benincaseae</taxon>
        <taxon>Citrullus</taxon>
    </lineage>
</organism>
<protein>
    <submittedName>
        <fullName evidence="1">Uncharacterized protein</fullName>
    </submittedName>
</protein>
<dbReference type="EMBL" id="OZ021735">
    <property type="protein sequence ID" value="CAK9309251.1"/>
    <property type="molecule type" value="Genomic_DNA"/>
</dbReference>
<dbReference type="Proteomes" id="UP001642487">
    <property type="component" value="Chromosome 1"/>
</dbReference>
<feature type="non-terminal residue" evidence="1">
    <location>
        <position position="110"/>
    </location>
</feature>
<evidence type="ECO:0000313" key="1">
    <source>
        <dbReference type="EMBL" id="CAK9309251.1"/>
    </source>
</evidence>
<reference evidence="1 2" key="1">
    <citation type="submission" date="2024-03" db="EMBL/GenBank/DDBJ databases">
        <authorList>
            <person name="Gkanogiannis A."/>
            <person name="Becerra Lopez-Lavalle L."/>
        </authorList>
    </citation>
    <scope>NUCLEOTIDE SEQUENCE [LARGE SCALE GENOMIC DNA]</scope>
</reference>
<name>A0ABP0XP98_9ROSI</name>
<accession>A0ABP0XP98</accession>
<keyword evidence="2" id="KW-1185">Reference proteome</keyword>
<sequence length="110" mass="12063">VGYRVEAIGCEEARLIEKGMQEGSRWLKDGEVGRPVGVKQNRRLGRHASIRRGLSMSSVRELDAQPMCMCEGARHPARQCVCKDAHTMSLEVNVPVSVQELSANVVSVCA</sequence>
<gene>
    <name evidence="1" type="ORF">CITCOLO1_LOCUS797</name>
</gene>
<proteinExistence type="predicted"/>